<evidence type="ECO:0000313" key="2">
    <source>
        <dbReference type="EMBL" id="QHT14782.1"/>
    </source>
</evidence>
<feature type="region of interest" description="Disordered" evidence="1">
    <location>
        <begin position="70"/>
        <end position="94"/>
    </location>
</feature>
<reference evidence="2" key="1">
    <citation type="journal article" date="2020" name="Nature">
        <title>Giant virus diversity and host interactions through global metagenomics.</title>
        <authorList>
            <person name="Schulz F."/>
            <person name="Roux S."/>
            <person name="Paez-Espino D."/>
            <person name="Jungbluth S."/>
            <person name="Walsh D.A."/>
            <person name="Denef V.J."/>
            <person name="McMahon K.D."/>
            <person name="Konstantinidis K.T."/>
            <person name="Eloe-Fadrosh E.A."/>
            <person name="Kyrpides N.C."/>
            <person name="Woyke T."/>
        </authorList>
    </citation>
    <scope>NUCLEOTIDE SEQUENCE</scope>
    <source>
        <strain evidence="2">GVMAG-M-3300023174-141</strain>
    </source>
</reference>
<organism evidence="2">
    <name type="scientific">viral metagenome</name>
    <dbReference type="NCBI Taxonomy" id="1070528"/>
    <lineage>
        <taxon>unclassified sequences</taxon>
        <taxon>metagenomes</taxon>
        <taxon>organismal metagenomes</taxon>
    </lineage>
</organism>
<evidence type="ECO:0000256" key="1">
    <source>
        <dbReference type="SAM" id="MobiDB-lite"/>
    </source>
</evidence>
<proteinExistence type="predicted"/>
<dbReference type="AlphaFoldDB" id="A0A6C0DEF4"/>
<accession>A0A6C0DEF4</accession>
<name>A0A6C0DEF4_9ZZZZ</name>
<dbReference type="EMBL" id="MN739589">
    <property type="protein sequence ID" value="QHT14782.1"/>
    <property type="molecule type" value="Genomic_DNA"/>
</dbReference>
<feature type="compositionally biased region" description="Basic residues" evidence="1">
    <location>
        <begin position="72"/>
        <end position="94"/>
    </location>
</feature>
<sequence length="94" mass="10907">MSKEEFRTNLIKVLNSLKNGSTATNVRSDVEALKSMKISPYEKTKIMQNVKGTGNYIQQITQLAPLMQRPFGGRRKHTARKTRRVHRKRKTLHK</sequence>
<protein>
    <submittedName>
        <fullName evidence="2">Uncharacterized protein</fullName>
    </submittedName>
</protein>